<proteinExistence type="predicted"/>
<dbReference type="Proteomes" id="UP000076502">
    <property type="component" value="Unassembled WGS sequence"/>
</dbReference>
<name>A0A154PF03_DUFNO</name>
<organism evidence="1 2">
    <name type="scientific">Dufourea novaeangliae</name>
    <name type="common">Sweat bee</name>
    <dbReference type="NCBI Taxonomy" id="178035"/>
    <lineage>
        <taxon>Eukaryota</taxon>
        <taxon>Metazoa</taxon>
        <taxon>Ecdysozoa</taxon>
        <taxon>Arthropoda</taxon>
        <taxon>Hexapoda</taxon>
        <taxon>Insecta</taxon>
        <taxon>Pterygota</taxon>
        <taxon>Neoptera</taxon>
        <taxon>Endopterygota</taxon>
        <taxon>Hymenoptera</taxon>
        <taxon>Apocrita</taxon>
        <taxon>Aculeata</taxon>
        <taxon>Apoidea</taxon>
        <taxon>Anthophila</taxon>
        <taxon>Halictidae</taxon>
        <taxon>Rophitinae</taxon>
        <taxon>Dufourea</taxon>
    </lineage>
</organism>
<evidence type="ECO:0000313" key="1">
    <source>
        <dbReference type="EMBL" id="KZC10421.1"/>
    </source>
</evidence>
<sequence length="63" mass="7293">MCIRWNKFQFDPQEGQKTCLDTGFDTYSDCVDRFARIRFRVAGGLITPIIGASEKTSRRYLNV</sequence>
<reference evidence="1 2" key="1">
    <citation type="submission" date="2015-07" db="EMBL/GenBank/DDBJ databases">
        <title>The genome of Dufourea novaeangliae.</title>
        <authorList>
            <person name="Pan H."/>
            <person name="Kapheim K."/>
        </authorList>
    </citation>
    <scope>NUCLEOTIDE SEQUENCE [LARGE SCALE GENOMIC DNA]</scope>
    <source>
        <strain evidence="1">0120121106</strain>
        <tissue evidence="1">Whole body</tissue>
    </source>
</reference>
<keyword evidence="2" id="KW-1185">Reference proteome</keyword>
<evidence type="ECO:0000313" key="2">
    <source>
        <dbReference type="Proteomes" id="UP000076502"/>
    </source>
</evidence>
<accession>A0A154PF03</accession>
<dbReference type="EMBL" id="KQ434890">
    <property type="protein sequence ID" value="KZC10421.1"/>
    <property type="molecule type" value="Genomic_DNA"/>
</dbReference>
<dbReference type="AlphaFoldDB" id="A0A154PF03"/>
<gene>
    <name evidence="1" type="ORF">WN55_01850</name>
</gene>
<protein>
    <submittedName>
        <fullName evidence="1">Uncharacterized protein</fullName>
    </submittedName>
</protein>